<dbReference type="Gene3D" id="3.40.630.10">
    <property type="entry name" value="Zn peptidases"/>
    <property type="match status" value="1"/>
</dbReference>
<accession>A0ABD5Z0R3</accession>
<dbReference type="Proteomes" id="UP001596447">
    <property type="component" value="Unassembled WGS sequence"/>
</dbReference>
<dbReference type="AlphaFoldDB" id="A0ABD5Z0R3"/>
<comment type="similarity">
    <text evidence="3">Belongs to the peptidase M20A family.</text>
</comment>
<comment type="cofactor">
    <cofactor evidence="2">
        <name>Zn(2+)</name>
        <dbReference type="ChEBI" id="CHEBI:29105"/>
    </cofactor>
</comment>
<reference evidence="10 11" key="1">
    <citation type="journal article" date="2019" name="Int. J. Syst. Evol. Microbiol.">
        <title>The Global Catalogue of Microorganisms (GCM) 10K type strain sequencing project: providing services to taxonomists for standard genome sequencing and annotation.</title>
        <authorList>
            <consortium name="The Broad Institute Genomics Platform"/>
            <consortium name="The Broad Institute Genome Sequencing Center for Infectious Disease"/>
            <person name="Wu L."/>
            <person name="Ma J."/>
        </authorList>
    </citation>
    <scope>NUCLEOTIDE SEQUENCE [LARGE SCALE GENOMIC DNA]</scope>
    <source>
        <strain evidence="10 11">XZGYJ-43</strain>
    </source>
</reference>
<dbReference type="Pfam" id="PF07687">
    <property type="entry name" value="M20_dimer"/>
    <property type="match status" value="1"/>
</dbReference>
<dbReference type="Pfam" id="PF01546">
    <property type="entry name" value="Peptidase_M20"/>
    <property type="match status" value="1"/>
</dbReference>
<keyword evidence="11" id="KW-1185">Reference proteome</keyword>
<evidence type="ECO:0000256" key="1">
    <source>
        <dbReference type="ARBA" id="ARBA00001941"/>
    </source>
</evidence>
<evidence type="ECO:0000256" key="3">
    <source>
        <dbReference type="ARBA" id="ARBA00006247"/>
    </source>
</evidence>
<comment type="caution">
    <text evidence="10">The sequence shown here is derived from an EMBL/GenBank/DDBJ whole genome shotgun (WGS) entry which is preliminary data.</text>
</comment>
<sequence>MAEHGRVPDVVDLARELVRLDSENPPGEEAACARFVHDWFAERGVDTELVEEPIPDRPQVAARVGEGDPTLVLNGHLDVVPADDPAEWTHEPYAAEVEDGRLYGRGAADMKSGLAVGMVAMLELREELADGDLDGSVVFHGAVGEETAVPGTKTLLERGYDGDYGVVLEPTDFRVATSAKGLVCYEVTVEGDPSHASRPDQGRNAVLEARPVVDAIETYDRRLREREDPLVGQAYANVTRFEAGVGGNLGVLPGTAKLVLDRRVLPAEEIADVRDEVDALLDDVREEHGVETRVEEIQRYESAAVDSDCELAETIRDHTAAVTGERPDPWGIEAATDVRNLVNDAGMEAVTWGPGELAQAHTYDESIAVSDVRDGLDVTLRVARDVLDGAE</sequence>
<evidence type="ECO:0000256" key="6">
    <source>
        <dbReference type="ARBA" id="ARBA00022801"/>
    </source>
</evidence>
<dbReference type="EMBL" id="JBHTAR010000011">
    <property type="protein sequence ID" value="MFC7198754.1"/>
    <property type="molecule type" value="Genomic_DNA"/>
</dbReference>
<keyword evidence="4" id="KW-0028">Amino-acid biosynthesis</keyword>
<name>A0ABD5Z0R3_9EURY</name>
<dbReference type="InterPro" id="IPR011650">
    <property type="entry name" value="Peptidase_M20_dimer"/>
</dbReference>
<dbReference type="Gene3D" id="3.30.70.360">
    <property type="match status" value="1"/>
</dbReference>
<evidence type="ECO:0000259" key="9">
    <source>
        <dbReference type="Pfam" id="PF07687"/>
    </source>
</evidence>
<keyword evidence="8" id="KW-0170">Cobalt</keyword>
<dbReference type="PANTHER" id="PTHR43808:SF8">
    <property type="entry name" value="PEPTIDASE M20 DIMERISATION DOMAIN-CONTAINING PROTEIN"/>
    <property type="match status" value="1"/>
</dbReference>
<feature type="domain" description="Peptidase M20 dimerisation" evidence="9">
    <location>
        <begin position="178"/>
        <end position="285"/>
    </location>
</feature>
<proteinExistence type="inferred from homology"/>
<dbReference type="NCBIfam" id="TIGR01910">
    <property type="entry name" value="DapE-ArgE"/>
    <property type="match status" value="1"/>
</dbReference>
<evidence type="ECO:0000256" key="4">
    <source>
        <dbReference type="ARBA" id="ARBA00022605"/>
    </source>
</evidence>
<evidence type="ECO:0000256" key="5">
    <source>
        <dbReference type="ARBA" id="ARBA00022723"/>
    </source>
</evidence>
<evidence type="ECO:0000256" key="8">
    <source>
        <dbReference type="ARBA" id="ARBA00023285"/>
    </source>
</evidence>
<gene>
    <name evidence="10" type="ORF">ACFQJ9_04855</name>
</gene>
<dbReference type="SUPFAM" id="SSF53187">
    <property type="entry name" value="Zn-dependent exopeptidases"/>
    <property type="match status" value="1"/>
</dbReference>
<keyword evidence="7" id="KW-0862">Zinc</keyword>
<dbReference type="CDD" id="cd08659">
    <property type="entry name" value="M20_ArgE_DapE-like"/>
    <property type="match status" value="1"/>
</dbReference>
<dbReference type="PANTHER" id="PTHR43808">
    <property type="entry name" value="ACETYLORNITHINE DEACETYLASE"/>
    <property type="match status" value="1"/>
</dbReference>
<dbReference type="GO" id="GO:0016787">
    <property type="term" value="F:hydrolase activity"/>
    <property type="evidence" value="ECO:0007669"/>
    <property type="project" value="UniProtKB-KW"/>
</dbReference>
<dbReference type="InterPro" id="IPR010182">
    <property type="entry name" value="ArgE/DapE"/>
</dbReference>
<evidence type="ECO:0000256" key="7">
    <source>
        <dbReference type="ARBA" id="ARBA00022833"/>
    </source>
</evidence>
<organism evidence="10 11">
    <name type="scientific">Halospeciosus flavus</name>
    <dbReference type="NCBI Taxonomy" id="3032283"/>
    <lineage>
        <taxon>Archaea</taxon>
        <taxon>Methanobacteriati</taxon>
        <taxon>Methanobacteriota</taxon>
        <taxon>Stenosarchaea group</taxon>
        <taxon>Halobacteria</taxon>
        <taxon>Halobacteriales</taxon>
        <taxon>Halobacteriaceae</taxon>
        <taxon>Halospeciosus</taxon>
    </lineage>
</organism>
<evidence type="ECO:0000256" key="2">
    <source>
        <dbReference type="ARBA" id="ARBA00001947"/>
    </source>
</evidence>
<dbReference type="GO" id="GO:0008652">
    <property type="term" value="P:amino acid biosynthetic process"/>
    <property type="evidence" value="ECO:0007669"/>
    <property type="project" value="UniProtKB-KW"/>
</dbReference>
<keyword evidence="6" id="KW-0378">Hydrolase</keyword>
<dbReference type="GO" id="GO:0046872">
    <property type="term" value="F:metal ion binding"/>
    <property type="evidence" value="ECO:0007669"/>
    <property type="project" value="UniProtKB-KW"/>
</dbReference>
<dbReference type="SUPFAM" id="SSF55031">
    <property type="entry name" value="Bacterial exopeptidase dimerisation domain"/>
    <property type="match status" value="1"/>
</dbReference>
<dbReference type="RefSeq" id="WP_279528712.1">
    <property type="nucleotide sequence ID" value="NZ_CP122312.1"/>
</dbReference>
<dbReference type="InterPro" id="IPR036264">
    <property type="entry name" value="Bact_exopeptidase_dim_dom"/>
</dbReference>
<dbReference type="InterPro" id="IPR050072">
    <property type="entry name" value="Peptidase_M20A"/>
</dbReference>
<dbReference type="InterPro" id="IPR002933">
    <property type="entry name" value="Peptidase_M20"/>
</dbReference>
<comment type="cofactor">
    <cofactor evidence="1">
        <name>Co(2+)</name>
        <dbReference type="ChEBI" id="CHEBI:48828"/>
    </cofactor>
</comment>
<evidence type="ECO:0000313" key="10">
    <source>
        <dbReference type="EMBL" id="MFC7198754.1"/>
    </source>
</evidence>
<keyword evidence="5" id="KW-0479">Metal-binding</keyword>
<evidence type="ECO:0000313" key="11">
    <source>
        <dbReference type="Proteomes" id="UP001596447"/>
    </source>
</evidence>
<protein>
    <submittedName>
        <fullName evidence="10">M20 family metallopeptidase</fullName>
    </submittedName>
</protein>